<comment type="caution">
    <text evidence="1">The sequence shown here is derived from an EMBL/GenBank/DDBJ whole genome shotgun (WGS) entry which is preliminary data.</text>
</comment>
<name>A0ACC1TBY2_9APHY</name>
<accession>A0ACC1TBY2</accession>
<proteinExistence type="predicted"/>
<organism evidence="1 2">
    <name type="scientific">Phlebia brevispora</name>
    <dbReference type="NCBI Taxonomy" id="194682"/>
    <lineage>
        <taxon>Eukaryota</taxon>
        <taxon>Fungi</taxon>
        <taxon>Dikarya</taxon>
        <taxon>Basidiomycota</taxon>
        <taxon>Agaricomycotina</taxon>
        <taxon>Agaricomycetes</taxon>
        <taxon>Polyporales</taxon>
        <taxon>Meruliaceae</taxon>
        <taxon>Phlebia</taxon>
    </lineage>
</organism>
<gene>
    <name evidence="1" type="ORF">NM688_g1502</name>
</gene>
<dbReference type="Proteomes" id="UP001148662">
    <property type="component" value="Unassembled WGS sequence"/>
</dbReference>
<protein>
    <submittedName>
        <fullName evidence="1">Uncharacterized protein</fullName>
    </submittedName>
</protein>
<evidence type="ECO:0000313" key="2">
    <source>
        <dbReference type="Proteomes" id="UP001148662"/>
    </source>
</evidence>
<reference evidence="1" key="1">
    <citation type="submission" date="2022-07" db="EMBL/GenBank/DDBJ databases">
        <title>Genome Sequence of Phlebia brevispora.</title>
        <authorList>
            <person name="Buettner E."/>
        </authorList>
    </citation>
    <scope>NUCLEOTIDE SEQUENCE</scope>
    <source>
        <strain evidence="1">MPL23</strain>
    </source>
</reference>
<keyword evidence="2" id="KW-1185">Reference proteome</keyword>
<sequence length="515" mass="56262">MNLEDNNSAIYRLFETVGRAQRCHTRAMCLPPAGSIAGENDGAPSARVLHGPQTQGNQGRVHAQQCRLIAAGSVQTGSSAPPASMTVATTSGFIASTSSTTSTSSPSPTPIPSLAPFNYGTVPVRGVNLGGWLVLEPWITPSLFESLNNTNIVDEYTLGQLMDYDTALSMLQNHWETWITEADFQAISAAGLNHVRMQVGYWSVPLTSSDTQYNTSVAPYIPGAWPYLLQALNWAKENGLHVILDLHGAPGSQNGYDNSGQRTGNPAWGSDPTNVPRTLDVIRFISDHVGGMIDVLELVNEPAAYDASINSVLSGFWTNGYGTVRNTSGSELKVMIMDGFLGVQSWVNFLTPPSAQGVLMDTHQYQVFNYPQLQLTEPEHINYTCSLIPGYQSYAKSNLFTIIGEWSTAVTDCAMWLNGRGIGSRWDGSFQSGQQTFGSCEGWSGNSSTFSDAYKTFLRQYYEAQIDVGESIQGWVYWTWKAENADDWSYQRGLEGGWIPQDPTDRLYPNICSGS</sequence>
<evidence type="ECO:0000313" key="1">
    <source>
        <dbReference type="EMBL" id="KAJ3557382.1"/>
    </source>
</evidence>
<dbReference type="EMBL" id="JANHOG010000162">
    <property type="protein sequence ID" value="KAJ3557382.1"/>
    <property type="molecule type" value="Genomic_DNA"/>
</dbReference>